<organism evidence="2 3">
    <name type="scientific">Staphylococcus lugdunensis</name>
    <dbReference type="NCBI Taxonomy" id="28035"/>
    <lineage>
        <taxon>Bacteria</taxon>
        <taxon>Bacillati</taxon>
        <taxon>Bacillota</taxon>
        <taxon>Bacilli</taxon>
        <taxon>Bacillales</taxon>
        <taxon>Staphylococcaceae</taxon>
        <taxon>Staphylococcus</taxon>
    </lineage>
</organism>
<gene>
    <name evidence="2" type="ORF">EQ812_14185</name>
</gene>
<proteinExistence type="predicted"/>
<dbReference type="EMBL" id="SCHB01000346">
    <property type="protein sequence ID" value="TBW67933.1"/>
    <property type="molecule type" value="Genomic_DNA"/>
</dbReference>
<dbReference type="PANTHER" id="PTHR43570">
    <property type="entry name" value="ALDEHYDE DEHYDROGENASE"/>
    <property type="match status" value="1"/>
</dbReference>
<dbReference type="SUPFAM" id="SSF53720">
    <property type="entry name" value="ALDH-like"/>
    <property type="match status" value="1"/>
</dbReference>
<reference evidence="2 3" key="1">
    <citation type="journal article" date="2019" name="Sci. Transl. Med.">
        <title>Quorum sensing between bacterial species on the skin protects against epidermal injury in atopic dermatitis.</title>
        <authorList>
            <person name="Williams M.R."/>
        </authorList>
    </citation>
    <scope>NUCLEOTIDE SEQUENCE [LARGE SCALE GENOMIC DNA]</scope>
    <source>
        <strain evidence="2 3">E7</strain>
    </source>
</reference>
<accession>A0A4Q9W0Z2</accession>
<dbReference type="InterPro" id="IPR016161">
    <property type="entry name" value="Ald_DH/histidinol_DH"/>
</dbReference>
<name>A0A4Q9W0Z2_STALU</name>
<evidence type="ECO:0000256" key="1">
    <source>
        <dbReference type="ARBA" id="ARBA00023002"/>
    </source>
</evidence>
<dbReference type="Gene3D" id="3.40.605.10">
    <property type="entry name" value="Aldehyde Dehydrogenase, Chain A, domain 1"/>
    <property type="match status" value="1"/>
</dbReference>
<dbReference type="GO" id="GO:0005737">
    <property type="term" value="C:cytoplasm"/>
    <property type="evidence" value="ECO:0007669"/>
    <property type="project" value="TreeGrafter"/>
</dbReference>
<evidence type="ECO:0000313" key="3">
    <source>
        <dbReference type="Proteomes" id="UP000293637"/>
    </source>
</evidence>
<protein>
    <submittedName>
        <fullName evidence="2">Aldehyde dehydrogenase</fullName>
    </submittedName>
</protein>
<dbReference type="InterPro" id="IPR016162">
    <property type="entry name" value="Ald_DH_N"/>
</dbReference>
<dbReference type="PANTHER" id="PTHR43570:SF16">
    <property type="entry name" value="ALDEHYDE DEHYDROGENASE TYPE III, ISOFORM Q"/>
    <property type="match status" value="1"/>
</dbReference>
<dbReference type="AlphaFoldDB" id="A0A4Q9W0Z2"/>
<keyword evidence="1" id="KW-0560">Oxidoreductase</keyword>
<evidence type="ECO:0000313" key="2">
    <source>
        <dbReference type="EMBL" id="TBW67933.1"/>
    </source>
</evidence>
<sequence length="58" mass="6689">LPFGGVGSSGIGQYHGKYSFDTFSHMKSYTFKSTRLESSLFFPPYKGKFKYIKTFFKN</sequence>
<feature type="non-terminal residue" evidence="2">
    <location>
        <position position="1"/>
    </location>
</feature>
<dbReference type="Proteomes" id="UP000293637">
    <property type="component" value="Unassembled WGS sequence"/>
</dbReference>
<dbReference type="GO" id="GO:0004029">
    <property type="term" value="F:aldehyde dehydrogenase (NAD+) activity"/>
    <property type="evidence" value="ECO:0007669"/>
    <property type="project" value="TreeGrafter"/>
</dbReference>
<dbReference type="GO" id="GO:0006081">
    <property type="term" value="P:aldehyde metabolic process"/>
    <property type="evidence" value="ECO:0007669"/>
    <property type="project" value="InterPro"/>
</dbReference>
<comment type="caution">
    <text evidence="2">The sequence shown here is derived from an EMBL/GenBank/DDBJ whole genome shotgun (WGS) entry which is preliminary data.</text>
</comment>
<dbReference type="InterPro" id="IPR012394">
    <property type="entry name" value="Aldehyde_DH_NAD(P)"/>
</dbReference>